<dbReference type="Proteomes" id="UP000234335">
    <property type="component" value="Unassembled WGS sequence"/>
</dbReference>
<organism evidence="10 11">
    <name type="scientific">Anaerococcus octavius</name>
    <dbReference type="NCBI Taxonomy" id="54007"/>
    <lineage>
        <taxon>Bacteria</taxon>
        <taxon>Bacillati</taxon>
        <taxon>Bacillota</taxon>
        <taxon>Tissierellia</taxon>
        <taxon>Tissierellales</taxon>
        <taxon>Peptoniphilaceae</taxon>
        <taxon>Anaerococcus</taxon>
    </lineage>
</organism>
<dbReference type="InterPro" id="IPR036388">
    <property type="entry name" value="WH-like_DNA-bd_sf"/>
</dbReference>
<protein>
    <recommendedName>
        <fullName evidence="2">Selenocysteine-specific elongation factor</fullName>
    </recommendedName>
    <alternativeName>
        <fullName evidence="8">SelB translation factor</fullName>
    </alternativeName>
</protein>
<evidence type="ECO:0000256" key="1">
    <source>
        <dbReference type="ARBA" id="ARBA00004496"/>
    </source>
</evidence>
<evidence type="ECO:0000259" key="9">
    <source>
        <dbReference type="PROSITE" id="PS51722"/>
    </source>
</evidence>
<proteinExistence type="predicted"/>
<comment type="function">
    <text evidence="7">Translation factor necessary for the incorporation of selenocysteine into proteins. It probably replaces EF-Tu for the insertion of selenocysteine directed by the UGA codon. SelB binds GTP and GDP.</text>
</comment>
<dbReference type="SUPFAM" id="SSF50465">
    <property type="entry name" value="EF-Tu/eEF-1alpha/eIF2-gamma C-terminal domain"/>
    <property type="match status" value="1"/>
</dbReference>
<dbReference type="Gene3D" id="1.10.10.10">
    <property type="entry name" value="Winged helix-like DNA-binding domain superfamily/Winged helix DNA-binding domain"/>
    <property type="match status" value="1"/>
</dbReference>
<dbReference type="PROSITE" id="PS00301">
    <property type="entry name" value="G_TR_1"/>
    <property type="match status" value="1"/>
</dbReference>
<comment type="subcellular location">
    <subcellularLocation>
        <location evidence="1">Cytoplasm</location>
    </subcellularLocation>
</comment>
<evidence type="ECO:0000256" key="2">
    <source>
        <dbReference type="ARBA" id="ARBA00015953"/>
    </source>
</evidence>
<dbReference type="InterPro" id="IPR015191">
    <property type="entry name" value="SelB_WHD4"/>
</dbReference>
<dbReference type="Gene3D" id="2.40.30.10">
    <property type="entry name" value="Translation factors"/>
    <property type="match status" value="1"/>
</dbReference>
<evidence type="ECO:0000313" key="11">
    <source>
        <dbReference type="Proteomes" id="UP000234335"/>
    </source>
</evidence>
<dbReference type="InterPro" id="IPR036390">
    <property type="entry name" value="WH_DNA-bd_sf"/>
</dbReference>
<keyword evidence="5" id="KW-0648">Protein biosynthesis</keyword>
<dbReference type="InterPro" id="IPR050055">
    <property type="entry name" value="EF-Tu_GTPase"/>
</dbReference>
<dbReference type="NCBIfam" id="TIGR00231">
    <property type="entry name" value="small_GTP"/>
    <property type="match status" value="1"/>
</dbReference>
<dbReference type="InterPro" id="IPR057335">
    <property type="entry name" value="Beta-barrel_SelB"/>
</dbReference>
<dbReference type="PANTHER" id="PTHR43721:SF22">
    <property type="entry name" value="ELONGATION FACTOR TU, MITOCHONDRIAL"/>
    <property type="match status" value="1"/>
</dbReference>
<dbReference type="InterPro" id="IPR015190">
    <property type="entry name" value="Elong_fac_SelB-wing-hlx_typ-2"/>
</dbReference>
<accession>A0A2I1M511</accession>
<dbReference type="InterPro" id="IPR031157">
    <property type="entry name" value="G_TR_CS"/>
</dbReference>
<dbReference type="InterPro" id="IPR000795">
    <property type="entry name" value="T_Tr_GTP-bd_dom"/>
</dbReference>
<evidence type="ECO:0000256" key="3">
    <source>
        <dbReference type="ARBA" id="ARBA00022490"/>
    </source>
</evidence>
<evidence type="ECO:0000256" key="6">
    <source>
        <dbReference type="ARBA" id="ARBA00023134"/>
    </source>
</evidence>
<evidence type="ECO:0000256" key="5">
    <source>
        <dbReference type="ARBA" id="ARBA00022917"/>
    </source>
</evidence>
<sequence>MKNNYIIGTAGHIDHGKTTLIKALTGNETDKLKEEKERGISINLGFTALDLSNGERAGIIDVPGHENFIKNMMAGVVGIDIILLVIAADDGVMPQTIEHAQILHYMGVDNAIIVISKKNMVTEDMLDLVKADIEMSFKDTILEDAPIIAVDSVSGENIDQLKTLIEEKILTTEKKEDSKSMRMNIDRSFTLKGIGTIITGTLTEGEIYKDHEYMLYPSGKKVKVRSIENHDVPIEVAHKGQRIALNLSNISSNEIERGDIIAQNDSLIRVKNVQTKLSLSKFDDIEIEHWTRVRFFHGTKEVLARAVPLDQKEIKANQTALCEFRLEENIFVKRGDKFVIRSYSPVKTIGGGEIIDTNSQNHTVNSTDYVSYLKNKEEFTEIDEIIDFLDTFKTEEEIYTHMGIEKSALEEDLKQMVASNDIQILGESYIANQSLEKIATYISHIVKDYHKENPLDEGISKEELRQKLDLNLDSKDFEAMLKNKILTKHIMLQKGYVKDKNFAISLAKDQNRINELIEQIKANEPKLSKESDIFYEKDKDLLAFLLKNDLVKIDEFVIRNEYYTKLVDTVKEYFKDNDKLEAKEFRDISGLSRNQAIVILEYLDRKNITKRVDDYRILL</sequence>
<dbReference type="Pfam" id="PF09106">
    <property type="entry name" value="WHD_2nd_SelB"/>
    <property type="match status" value="1"/>
</dbReference>
<gene>
    <name evidence="10" type="primary">selB</name>
    <name evidence="10" type="ORF">CYJ34_08015</name>
</gene>
<keyword evidence="6" id="KW-0342">GTP-binding</keyword>
<evidence type="ECO:0000313" key="10">
    <source>
        <dbReference type="EMBL" id="PKZ15226.1"/>
    </source>
</evidence>
<dbReference type="EMBL" id="PKGS01000007">
    <property type="protein sequence ID" value="PKZ15226.1"/>
    <property type="molecule type" value="Genomic_DNA"/>
</dbReference>
<evidence type="ECO:0000256" key="8">
    <source>
        <dbReference type="ARBA" id="ARBA00031615"/>
    </source>
</evidence>
<dbReference type="Gene3D" id="3.40.50.300">
    <property type="entry name" value="P-loop containing nucleotide triphosphate hydrolases"/>
    <property type="match status" value="1"/>
</dbReference>
<dbReference type="CDD" id="cd04171">
    <property type="entry name" value="SelB"/>
    <property type="match status" value="1"/>
</dbReference>
<dbReference type="GO" id="GO:0005525">
    <property type="term" value="F:GTP binding"/>
    <property type="evidence" value="ECO:0007669"/>
    <property type="project" value="UniProtKB-KW"/>
</dbReference>
<dbReference type="Pfam" id="PF09107">
    <property type="entry name" value="WHD_3rd_SelB"/>
    <property type="match status" value="1"/>
</dbReference>
<dbReference type="InterPro" id="IPR005225">
    <property type="entry name" value="Small_GTP-bd"/>
</dbReference>
<dbReference type="AlphaFoldDB" id="A0A2I1M511"/>
<dbReference type="SUPFAM" id="SSF46785">
    <property type="entry name" value="Winged helix' DNA-binding domain"/>
    <property type="match status" value="2"/>
</dbReference>
<dbReference type="GO" id="GO:0001514">
    <property type="term" value="P:selenocysteine incorporation"/>
    <property type="evidence" value="ECO:0007669"/>
    <property type="project" value="InterPro"/>
</dbReference>
<keyword evidence="3" id="KW-0963">Cytoplasm</keyword>
<keyword evidence="11" id="KW-1185">Reference proteome</keyword>
<dbReference type="GO" id="GO:0005737">
    <property type="term" value="C:cytoplasm"/>
    <property type="evidence" value="ECO:0007669"/>
    <property type="project" value="UniProtKB-SubCell"/>
</dbReference>
<keyword evidence="4" id="KW-0547">Nucleotide-binding</keyword>
<dbReference type="GO" id="GO:0003746">
    <property type="term" value="F:translation elongation factor activity"/>
    <property type="evidence" value="ECO:0007669"/>
    <property type="project" value="UniProtKB-KW"/>
</dbReference>
<reference evidence="10 11" key="1">
    <citation type="submission" date="2017-12" db="EMBL/GenBank/DDBJ databases">
        <title>Phylogenetic diversity of female urinary microbiome.</title>
        <authorList>
            <person name="Thomas-White K."/>
            <person name="Wolfe A.J."/>
        </authorList>
    </citation>
    <scope>NUCLEOTIDE SEQUENCE [LARGE SCALE GENOMIC DNA]</scope>
    <source>
        <strain evidence="10 11">UMB0119</strain>
    </source>
</reference>
<dbReference type="GO" id="GO:0003723">
    <property type="term" value="F:RNA binding"/>
    <property type="evidence" value="ECO:0007669"/>
    <property type="project" value="InterPro"/>
</dbReference>
<dbReference type="RefSeq" id="WP_101540759.1">
    <property type="nucleotide sequence ID" value="NZ_PKGS01000007.1"/>
</dbReference>
<feature type="domain" description="Tr-type G" evidence="9">
    <location>
        <begin position="2"/>
        <end position="173"/>
    </location>
</feature>
<dbReference type="SUPFAM" id="SSF52540">
    <property type="entry name" value="P-loop containing nucleoside triphosphate hydrolases"/>
    <property type="match status" value="1"/>
</dbReference>
<dbReference type="InterPro" id="IPR009001">
    <property type="entry name" value="Transl_elong_EF1A/Init_IF2_C"/>
</dbReference>
<dbReference type="CDD" id="cd03696">
    <property type="entry name" value="SelB_II"/>
    <property type="match status" value="1"/>
</dbReference>
<dbReference type="Pfam" id="PF25461">
    <property type="entry name" value="Beta-barrel_SelB"/>
    <property type="match status" value="1"/>
</dbReference>
<dbReference type="Gene3D" id="1.10.10.2770">
    <property type="match status" value="1"/>
</dbReference>
<dbReference type="InterPro" id="IPR004535">
    <property type="entry name" value="Transl_elong_SelB"/>
</dbReference>
<keyword evidence="10" id="KW-0251">Elongation factor</keyword>
<dbReference type="PROSITE" id="PS51722">
    <property type="entry name" value="G_TR_2"/>
    <property type="match status" value="1"/>
</dbReference>
<dbReference type="Pfam" id="PF00009">
    <property type="entry name" value="GTP_EFTU"/>
    <property type="match status" value="1"/>
</dbReference>
<comment type="caution">
    <text evidence="10">The sequence shown here is derived from an EMBL/GenBank/DDBJ whole genome shotgun (WGS) entry which is preliminary data.</text>
</comment>
<name>A0A2I1M511_9FIRM</name>
<dbReference type="InterPro" id="IPR009000">
    <property type="entry name" value="Transl_B-barrel_sf"/>
</dbReference>
<dbReference type="Pfam" id="PF03144">
    <property type="entry name" value="GTP_EFTU_D2"/>
    <property type="match status" value="1"/>
</dbReference>
<dbReference type="GO" id="GO:0003924">
    <property type="term" value="F:GTPase activity"/>
    <property type="evidence" value="ECO:0007669"/>
    <property type="project" value="InterPro"/>
</dbReference>
<dbReference type="InterPro" id="IPR027417">
    <property type="entry name" value="P-loop_NTPase"/>
</dbReference>
<evidence type="ECO:0000256" key="7">
    <source>
        <dbReference type="ARBA" id="ARBA00025526"/>
    </source>
</evidence>
<dbReference type="PANTHER" id="PTHR43721">
    <property type="entry name" value="ELONGATION FACTOR TU-RELATED"/>
    <property type="match status" value="1"/>
</dbReference>
<dbReference type="SUPFAM" id="SSF50447">
    <property type="entry name" value="Translation proteins"/>
    <property type="match status" value="1"/>
</dbReference>
<evidence type="ECO:0000256" key="4">
    <source>
        <dbReference type="ARBA" id="ARBA00022741"/>
    </source>
</evidence>
<dbReference type="InterPro" id="IPR004161">
    <property type="entry name" value="EFTu-like_2"/>
</dbReference>
<dbReference type="NCBIfam" id="TIGR00475">
    <property type="entry name" value="selB"/>
    <property type="match status" value="1"/>
</dbReference>
<dbReference type="CDD" id="cd15491">
    <property type="entry name" value="selB_III"/>
    <property type="match status" value="1"/>
</dbReference>